<dbReference type="Proteomes" id="UP001139035">
    <property type="component" value="Unassembled WGS sequence"/>
</dbReference>
<evidence type="ECO:0000313" key="3">
    <source>
        <dbReference type="Proteomes" id="UP001139035"/>
    </source>
</evidence>
<sequence>MPHHYFDVTDEDRFFRDETGLPCPDEAAVRDAAIRALPTMARDVMPDGDAHQIAVRVRDGDGRYVSEASLTLTAGSLDPESES</sequence>
<comment type="caution">
    <text evidence="2">The sequence shown here is derived from an EMBL/GenBank/DDBJ whole genome shotgun (WGS) entry which is preliminary data.</text>
</comment>
<evidence type="ECO:0000259" key="1">
    <source>
        <dbReference type="Pfam" id="PF21834"/>
    </source>
</evidence>
<organism evidence="2 3">
    <name type="scientific">Jiella avicenniae</name>
    <dbReference type="NCBI Taxonomy" id="2907202"/>
    <lineage>
        <taxon>Bacteria</taxon>
        <taxon>Pseudomonadati</taxon>
        <taxon>Pseudomonadota</taxon>
        <taxon>Alphaproteobacteria</taxon>
        <taxon>Hyphomicrobiales</taxon>
        <taxon>Aurantimonadaceae</taxon>
        <taxon>Jiella</taxon>
    </lineage>
</organism>
<keyword evidence="3" id="KW-1185">Reference proteome</keyword>
<dbReference type="InterPro" id="IPR054189">
    <property type="entry name" value="DUF6894"/>
</dbReference>
<dbReference type="AlphaFoldDB" id="A0A9X1P5H3"/>
<proteinExistence type="predicted"/>
<accession>A0A9X1P5H3</accession>
<protein>
    <recommendedName>
        <fullName evidence="1">DUF6894 domain-containing protein</fullName>
    </recommendedName>
</protein>
<reference evidence="2" key="1">
    <citation type="submission" date="2022-01" db="EMBL/GenBank/DDBJ databases">
        <title>Jiella avicenniae sp. nov., a novel endophytic bacterium isolated from bark of Avicennia marina.</title>
        <authorList>
            <person name="Tuo L."/>
        </authorList>
    </citation>
    <scope>NUCLEOTIDE SEQUENCE</scope>
    <source>
        <strain evidence="2">CBK1P-4</strain>
    </source>
</reference>
<name>A0A9X1P5H3_9HYPH</name>
<dbReference type="EMBL" id="JAJUWU010000017">
    <property type="protein sequence ID" value="MCE7029658.1"/>
    <property type="molecule type" value="Genomic_DNA"/>
</dbReference>
<dbReference type="Pfam" id="PF21834">
    <property type="entry name" value="DUF6894"/>
    <property type="match status" value="1"/>
</dbReference>
<dbReference type="RefSeq" id="WP_233720647.1">
    <property type="nucleotide sequence ID" value="NZ_JAJUWU010000017.1"/>
</dbReference>
<evidence type="ECO:0000313" key="2">
    <source>
        <dbReference type="EMBL" id="MCE7029658.1"/>
    </source>
</evidence>
<gene>
    <name evidence="2" type="ORF">LZD57_16840</name>
</gene>
<feature type="domain" description="DUF6894" evidence="1">
    <location>
        <begin position="4"/>
        <end position="71"/>
    </location>
</feature>